<accession>A0A9Q3EPF5</accession>
<name>A0A9Q3EPF5_9BASI</name>
<dbReference type="Proteomes" id="UP000765509">
    <property type="component" value="Unassembled WGS sequence"/>
</dbReference>
<evidence type="ECO:0000313" key="1">
    <source>
        <dbReference type="EMBL" id="MBW0526965.1"/>
    </source>
</evidence>
<reference evidence="1" key="1">
    <citation type="submission" date="2021-03" db="EMBL/GenBank/DDBJ databases">
        <title>Draft genome sequence of rust myrtle Austropuccinia psidii MF-1, a brazilian biotype.</title>
        <authorList>
            <person name="Quecine M.C."/>
            <person name="Pachon D.M.R."/>
            <person name="Bonatelli M.L."/>
            <person name="Correr F.H."/>
            <person name="Franceschini L.M."/>
            <person name="Leite T.F."/>
            <person name="Margarido G.R.A."/>
            <person name="Almeida C.A."/>
            <person name="Ferrarezi J.A."/>
            <person name="Labate C.A."/>
        </authorList>
    </citation>
    <scope>NUCLEOTIDE SEQUENCE</scope>
    <source>
        <strain evidence="1">MF-1</strain>
    </source>
</reference>
<organism evidence="1 2">
    <name type="scientific">Austropuccinia psidii MF-1</name>
    <dbReference type="NCBI Taxonomy" id="1389203"/>
    <lineage>
        <taxon>Eukaryota</taxon>
        <taxon>Fungi</taxon>
        <taxon>Dikarya</taxon>
        <taxon>Basidiomycota</taxon>
        <taxon>Pucciniomycotina</taxon>
        <taxon>Pucciniomycetes</taxon>
        <taxon>Pucciniales</taxon>
        <taxon>Sphaerophragmiaceae</taxon>
        <taxon>Austropuccinia</taxon>
    </lineage>
</organism>
<comment type="caution">
    <text evidence="1">The sequence shown here is derived from an EMBL/GenBank/DDBJ whole genome shotgun (WGS) entry which is preliminary data.</text>
</comment>
<dbReference type="EMBL" id="AVOT02033106">
    <property type="protein sequence ID" value="MBW0526965.1"/>
    <property type="molecule type" value="Genomic_DNA"/>
</dbReference>
<gene>
    <name evidence="1" type="ORF">O181_066680</name>
</gene>
<dbReference type="AlphaFoldDB" id="A0A9Q3EPF5"/>
<sequence>MPNSQNVYQALKNRFSWASWSSVIHHASIIFNPMDQSLNITQHTLQLGEAIEDIENQIGVRDGNEIITLSLFFSIPHLHDQITSTLDTRMAVNPSIAIHLEDILDVV</sequence>
<protein>
    <submittedName>
        <fullName evidence="1">Uncharacterized protein</fullName>
    </submittedName>
</protein>
<dbReference type="OrthoDB" id="2518964at2759"/>
<proteinExistence type="predicted"/>
<keyword evidence="2" id="KW-1185">Reference proteome</keyword>
<evidence type="ECO:0000313" key="2">
    <source>
        <dbReference type="Proteomes" id="UP000765509"/>
    </source>
</evidence>